<feature type="active site" description="Proton acceptor" evidence="4">
    <location>
        <position position="70"/>
    </location>
</feature>
<comment type="subcellular location">
    <subcellularLocation>
        <location evidence="4">Cytoplasm</location>
    </subcellularLocation>
</comment>
<evidence type="ECO:0000256" key="2">
    <source>
        <dbReference type="ARBA" id="ARBA00022801"/>
    </source>
</evidence>
<dbReference type="RefSeq" id="WP_102712437.1">
    <property type="nucleotide sequence ID" value="NZ_PJKA01000006.1"/>
</dbReference>
<dbReference type="PIRSF" id="PIRSF006305">
    <property type="entry name" value="Maf"/>
    <property type="match status" value="1"/>
</dbReference>
<accession>A0A2N8HEV8</accession>
<keyword evidence="2 4" id="KW-0378">Hydrolase</keyword>
<dbReference type="OrthoDB" id="9807767at2"/>
<dbReference type="Gene3D" id="3.90.950.10">
    <property type="match status" value="1"/>
</dbReference>
<dbReference type="PANTHER" id="PTHR43213">
    <property type="entry name" value="BIFUNCTIONAL DTTP/UTP PYROPHOSPHATASE/METHYLTRANSFERASE PROTEIN-RELATED"/>
    <property type="match status" value="1"/>
</dbReference>
<dbReference type="InterPro" id="IPR003697">
    <property type="entry name" value="Maf-like"/>
</dbReference>
<evidence type="ECO:0000256" key="4">
    <source>
        <dbReference type="HAMAP-Rule" id="MF_00528"/>
    </source>
</evidence>
<dbReference type="NCBIfam" id="TIGR00172">
    <property type="entry name" value="maf"/>
    <property type="match status" value="1"/>
</dbReference>
<comment type="caution">
    <text evidence="4">Lacks conserved residue(s) required for the propagation of feature annotation.</text>
</comment>
<dbReference type="GO" id="GO:0036218">
    <property type="term" value="F:dTTP diphosphatase activity"/>
    <property type="evidence" value="ECO:0007669"/>
    <property type="project" value="RHEA"/>
</dbReference>
<dbReference type="EC" id="3.6.1.9" evidence="4"/>
<proteinExistence type="inferred from homology"/>
<reference evidence="5 6" key="1">
    <citation type="journal article" date="2017" name="BMC Genomics">
        <title>Genome sequencing of 39 Akkermansia muciniphila isolates reveals its population structure, genomic and functional diverisity, and global distribution in mammalian gut microbiotas.</title>
        <authorList>
            <person name="Guo X."/>
            <person name="Li S."/>
            <person name="Zhang J."/>
            <person name="Wu F."/>
            <person name="Li X."/>
            <person name="Wu D."/>
            <person name="Zhang M."/>
            <person name="Ou Z."/>
            <person name="Jie Z."/>
            <person name="Yan Q."/>
            <person name="Li P."/>
            <person name="Yi J."/>
            <person name="Peng Y."/>
        </authorList>
    </citation>
    <scope>NUCLEOTIDE SEQUENCE [LARGE SCALE GENOMIC DNA]</scope>
    <source>
        <strain evidence="5 6">GP24</strain>
    </source>
</reference>
<feature type="site" description="Important for substrate specificity" evidence="4">
    <location>
        <position position="71"/>
    </location>
</feature>
<dbReference type="AlphaFoldDB" id="A0A2N8HEV8"/>
<dbReference type="CDD" id="cd00555">
    <property type="entry name" value="Maf"/>
    <property type="match status" value="1"/>
</dbReference>
<dbReference type="GO" id="GO:0005737">
    <property type="term" value="C:cytoplasm"/>
    <property type="evidence" value="ECO:0007669"/>
    <property type="project" value="UniProtKB-SubCell"/>
</dbReference>
<evidence type="ECO:0000313" key="6">
    <source>
        <dbReference type="Proteomes" id="UP000236000"/>
    </source>
</evidence>
<dbReference type="GO" id="GO:0009117">
    <property type="term" value="P:nucleotide metabolic process"/>
    <property type="evidence" value="ECO:0007669"/>
    <property type="project" value="UniProtKB-KW"/>
</dbReference>
<keyword evidence="4" id="KW-0963">Cytoplasm</keyword>
<dbReference type="HAMAP" id="MF_00528">
    <property type="entry name" value="Maf"/>
    <property type="match status" value="1"/>
</dbReference>
<dbReference type="InterPro" id="IPR029001">
    <property type="entry name" value="ITPase-like_fam"/>
</dbReference>
<dbReference type="EMBL" id="PJKA01000006">
    <property type="protein sequence ID" value="PNC18789.1"/>
    <property type="molecule type" value="Genomic_DNA"/>
</dbReference>
<keyword evidence="3 4" id="KW-0546">Nucleotide metabolism</keyword>
<feature type="site" description="Important for substrate specificity" evidence="4">
    <location>
        <position position="153"/>
    </location>
</feature>
<feature type="site" description="Important for substrate specificity" evidence="4">
    <location>
        <position position="13"/>
    </location>
</feature>
<comment type="cofactor">
    <cofactor evidence="1 4">
        <name>a divalent metal cation</name>
        <dbReference type="ChEBI" id="CHEBI:60240"/>
    </cofactor>
</comment>
<comment type="catalytic activity">
    <reaction evidence="4">
        <text>UTP + H2O = UMP + diphosphate + H(+)</text>
        <dbReference type="Rhea" id="RHEA:29395"/>
        <dbReference type="ChEBI" id="CHEBI:15377"/>
        <dbReference type="ChEBI" id="CHEBI:15378"/>
        <dbReference type="ChEBI" id="CHEBI:33019"/>
        <dbReference type="ChEBI" id="CHEBI:46398"/>
        <dbReference type="ChEBI" id="CHEBI:57865"/>
        <dbReference type="EC" id="3.6.1.9"/>
    </reaction>
</comment>
<protein>
    <recommendedName>
        <fullName evidence="4">dTTP/UTP pyrophosphatase</fullName>
        <shortName evidence="4">dTTPase/UTPase</shortName>
        <ecNumber evidence="4">3.6.1.9</ecNumber>
    </recommendedName>
    <alternativeName>
        <fullName evidence="4">Nucleoside triphosphate pyrophosphatase</fullName>
    </alternativeName>
    <alternativeName>
        <fullName evidence="4">Nucleotide pyrophosphatase</fullName>
        <shortName evidence="4">Nucleotide PPase</shortName>
    </alternativeName>
</protein>
<evidence type="ECO:0000256" key="3">
    <source>
        <dbReference type="ARBA" id="ARBA00023080"/>
    </source>
</evidence>
<dbReference type="PANTHER" id="PTHR43213:SF5">
    <property type="entry name" value="BIFUNCTIONAL DTTP_UTP PYROPHOSPHATASE_METHYLTRANSFERASE PROTEIN-RELATED"/>
    <property type="match status" value="1"/>
</dbReference>
<evidence type="ECO:0000256" key="1">
    <source>
        <dbReference type="ARBA" id="ARBA00001968"/>
    </source>
</evidence>
<comment type="similarity">
    <text evidence="4">Belongs to the Maf family. YhdE subfamily.</text>
</comment>
<dbReference type="SUPFAM" id="SSF52972">
    <property type="entry name" value="ITPase-like"/>
    <property type="match status" value="1"/>
</dbReference>
<comment type="caution">
    <text evidence="5">The sequence shown here is derived from an EMBL/GenBank/DDBJ whole genome shotgun (WGS) entry which is preliminary data.</text>
</comment>
<dbReference type="Pfam" id="PF02545">
    <property type="entry name" value="Maf"/>
    <property type="match status" value="1"/>
</dbReference>
<dbReference type="Proteomes" id="UP000236000">
    <property type="component" value="Unassembled WGS sequence"/>
</dbReference>
<sequence length="189" mass="20897">MLPPIILASQSPRRRDLLAKAGVAFSIVARDTEELKDAAMPPQELCLYNAGAKAEAVFREHPDSTVIGADTLVFLDRRPLGKPQDEEEARSMLRMLSGRTHHVCTAVSIQSPLGVKDIAVLTEVTFRTLTEEDILRYMELVNVMDKAGSYAFQEHGEMIISSVRGDTNNVIGLPVNNMLECLKSLGYRL</sequence>
<gene>
    <name evidence="5" type="primary">maf</name>
    <name evidence="5" type="ORF">CXU22_03050</name>
</gene>
<comment type="catalytic activity">
    <reaction evidence="4">
        <text>dTTP + H2O = dTMP + diphosphate + H(+)</text>
        <dbReference type="Rhea" id="RHEA:28534"/>
        <dbReference type="ChEBI" id="CHEBI:15377"/>
        <dbReference type="ChEBI" id="CHEBI:15378"/>
        <dbReference type="ChEBI" id="CHEBI:33019"/>
        <dbReference type="ChEBI" id="CHEBI:37568"/>
        <dbReference type="ChEBI" id="CHEBI:63528"/>
        <dbReference type="EC" id="3.6.1.9"/>
    </reaction>
</comment>
<dbReference type="GO" id="GO:0036221">
    <property type="term" value="F:UTP diphosphatase activity"/>
    <property type="evidence" value="ECO:0007669"/>
    <property type="project" value="RHEA"/>
</dbReference>
<evidence type="ECO:0000313" key="5">
    <source>
        <dbReference type="EMBL" id="PNC18789.1"/>
    </source>
</evidence>
<name>A0A2N8HEV8_9BACT</name>
<organism evidence="5 6">
    <name type="scientific">Akkermansia muciniphila</name>
    <dbReference type="NCBI Taxonomy" id="239935"/>
    <lineage>
        <taxon>Bacteria</taxon>
        <taxon>Pseudomonadati</taxon>
        <taxon>Verrucomicrobiota</taxon>
        <taxon>Verrucomicrobiia</taxon>
        <taxon>Verrucomicrobiales</taxon>
        <taxon>Akkermansiaceae</taxon>
        <taxon>Akkermansia</taxon>
    </lineage>
</organism>
<comment type="function">
    <text evidence="4">Nucleoside triphosphate pyrophosphatase that hydrolyzes dTTP and UTP. May have a dual role in cell division arrest and in preventing the incorporation of modified nucleotides into cellular nucleic acids.</text>
</comment>